<feature type="compositionally biased region" description="Low complexity" evidence="7">
    <location>
        <begin position="324"/>
        <end position="344"/>
    </location>
</feature>
<protein>
    <submittedName>
        <fullName evidence="9">Histone deacetylase complex subunit SAP130-A</fullName>
    </submittedName>
</protein>
<gene>
    <name evidence="9" type="ORF">GBAR_LOCUS1456</name>
</gene>
<evidence type="ECO:0000259" key="8">
    <source>
        <dbReference type="Pfam" id="PF16014"/>
    </source>
</evidence>
<feature type="compositionally biased region" description="Pro residues" evidence="7">
    <location>
        <begin position="1"/>
        <end position="17"/>
    </location>
</feature>
<feature type="compositionally biased region" description="Polar residues" evidence="7">
    <location>
        <begin position="286"/>
        <end position="312"/>
    </location>
</feature>
<evidence type="ECO:0000256" key="2">
    <source>
        <dbReference type="ARBA" id="ARBA00007859"/>
    </source>
</evidence>
<evidence type="ECO:0000256" key="4">
    <source>
        <dbReference type="ARBA" id="ARBA00023015"/>
    </source>
</evidence>
<keyword evidence="3" id="KW-0678">Repressor</keyword>
<keyword evidence="5" id="KW-0804">Transcription</keyword>
<proteinExistence type="inferred from homology"/>
<comment type="caution">
    <text evidence="9">The sequence shown here is derived from an EMBL/GenBank/DDBJ whole genome shotgun (WGS) entry which is preliminary data.</text>
</comment>
<feature type="compositionally biased region" description="Gly residues" evidence="7">
    <location>
        <begin position="245"/>
        <end position="255"/>
    </location>
</feature>
<feature type="region of interest" description="Disordered" evidence="7">
    <location>
        <begin position="636"/>
        <end position="676"/>
    </location>
</feature>
<evidence type="ECO:0000256" key="6">
    <source>
        <dbReference type="ARBA" id="ARBA00023242"/>
    </source>
</evidence>
<name>A0AA35QX81_GEOBA</name>
<keyword evidence="10" id="KW-1185">Reference proteome</keyword>
<organism evidence="9 10">
    <name type="scientific">Geodia barretti</name>
    <name type="common">Barrett's horny sponge</name>
    <dbReference type="NCBI Taxonomy" id="519541"/>
    <lineage>
        <taxon>Eukaryota</taxon>
        <taxon>Metazoa</taxon>
        <taxon>Porifera</taxon>
        <taxon>Demospongiae</taxon>
        <taxon>Heteroscleromorpha</taxon>
        <taxon>Tetractinellida</taxon>
        <taxon>Astrophorina</taxon>
        <taxon>Geodiidae</taxon>
        <taxon>Geodia</taxon>
    </lineage>
</organism>
<feature type="region of interest" description="Disordered" evidence="7">
    <location>
        <begin position="122"/>
        <end position="186"/>
    </location>
</feature>
<dbReference type="GO" id="GO:0000122">
    <property type="term" value="P:negative regulation of transcription by RNA polymerase II"/>
    <property type="evidence" value="ECO:0007669"/>
    <property type="project" value="TreeGrafter"/>
</dbReference>
<keyword evidence="4" id="KW-0805">Transcription regulation</keyword>
<feature type="compositionally biased region" description="Basic and acidic residues" evidence="7">
    <location>
        <begin position="657"/>
        <end position="668"/>
    </location>
</feature>
<dbReference type="InterPro" id="IPR031963">
    <property type="entry name" value="SAP130_C"/>
</dbReference>
<feature type="compositionally biased region" description="Polar residues" evidence="7">
    <location>
        <begin position="558"/>
        <end position="573"/>
    </location>
</feature>
<feature type="region of interest" description="Disordered" evidence="7">
    <location>
        <begin position="1"/>
        <end position="21"/>
    </location>
</feature>
<evidence type="ECO:0000256" key="1">
    <source>
        <dbReference type="ARBA" id="ARBA00004123"/>
    </source>
</evidence>
<dbReference type="PANTHER" id="PTHR13497:SF3">
    <property type="entry name" value="HISTONE DEACETYLASE COMPLEX SUBUNIT SAP130"/>
    <property type="match status" value="1"/>
</dbReference>
<dbReference type="InterPro" id="IPR024137">
    <property type="entry name" value="His_deAcase_cplx_SAP130"/>
</dbReference>
<dbReference type="GO" id="GO:0070822">
    <property type="term" value="C:Sin3-type complex"/>
    <property type="evidence" value="ECO:0007669"/>
    <property type="project" value="TreeGrafter"/>
</dbReference>
<accession>A0AA35QX81</accession>
<feature type="compositionally biased region" description="Polar residues" evidence="7">
    <location>
        <begin position="378"/>
        <end position="404"/>
    </location>
</feature>
<feature type="compositionally biased region" description="Polar residues" evidence="7">
    <location>
        <begin position="834"/>
        <end position="845"/>
    </location>
</feature>
<evidence type="ECO:0000256" key="3">
    <source>
        <dbReference type="ARBA" id="ARBA00022491"/>
    </source>
</evidence>
<dbReference type="PANTHER" id="PTHR13497">
    <property type="entry name" value="HISTONE DEACETYLASE COMPLEX SUBUNIT SAP130"/>
    <property type="match status" value="1"/>
</dbReference>
<sequence>MHPPSPSFITPYTPPSTAPLGSDHRLGTCLFQQVPRRFSAVVTNKRPTVSSGNIAKPTPVQATHGSKIGGGTYIKTMPPSTSKGVGANPMSIPGSNNKPPTIPSASSSGVIPVTIPSSVWTAGSPSFPPGSSVIKQPLSTQQPRQPHHHHAHGPTVVSVHSGVPSSQAYSPLVGKQPPPHQQRANPEPMFIAHPTMQGHVIPVAAYPAMLSAAHGGAAAVPHPTSSTLTELLAPSPVVAMSSLRDGGGGGGGGKAGKVHDVAMRPYSPQHISSRHGPSGIRERSTSGDTGSSGMPSPQTRTESHTTSAQPTPNADHIDTRLERPAQPSSGPSGQLSSPLGVPSPYQGPPRERSNSTDTPSVIPIISNPGLTGRHIAAISSNQPPGYAPNNSGGTPQSLQPTHTPGANLYRSVPRSKSEYGVDPGSLPPAHPTTLHLVAGSTPQVQNASPWKHPSFSTLAAVAAAAAQSTLTATVISSSSSSSSSVNSPGGTPHHPNSLPLSAGGSPMTSLSPSRRPGIIRKRPHESWTGSPNLNKIPFGSAVSLSSPGHAPRGGDNGAHSSHPLSPPISTYSPHQAMAESLTNHVSSLDSAPPPPGDIIPSPRKKRRKQDVIPTDDQYASNVPNNIRPDVAMAMESDLASSVSPRQQVSMATRTRGRRDDSSSPREDSTGPCSVVATPLERGGEVQYLSQLRQPQWPINGLYRTHHRAAHNHFKRHADIKHIELETVTATGIANDKTAATRASGWKIYHLDPQLEEMLQVERDVLDMVKKVEKSLSNLSQCATCPIPSDVLDGLGEIIEGNVARSNRIISHLETTRTKMVKLLDHRPTVLDLLSKSSTNKRSSPFHSLPHKLRT</sequence>
<dbReference type="AlphaFoldDB" id="A0AA35QX81"/>
<comment type="similarity">
    <text evidence="2">Belongs to the SAP130 family.</text>
</comment>
<comment type="subcellular location">
    <subcellularLocation>
        <location evidence="1">Nucleus</location>
    </subcellularLocation>
</comment>
<reference evidence="9" key="1">
    <citation type="submission" date="2023-03" db="EMBL/GenBank/DDBJ databases">
        <authorList>
            <person name="Steffen K."/>
            <person name="Cardenas P."/>
        </authorList>
    </citation>
    <scope>NUCLEOTIDE SEQUENCE</scope>
</reference>
<feature type="region of interest" description="Disordered" evidence="7">
    <location>
        <begin position="834"/>
        <end position="854"/>
    </location>
</feature>
<feature type="region of interest" description="Disordered" evidence="7">
    <location>
        <begin position="239"/>
        <end position="434"/>
    </location>
</feature>
<keyword evidence="6" id="KW-0539">Nucleus</keyword>
<evidence type="ECO:0000256" key="7">
    <source>
        <dbReference type="SAM" id="MobiDB-lite"/>
    </source>
</evidence>
<dbReference type="Proteomes" id="UP001174909">
    <property type="component" value="Unassembled WGS sequence"/>
</dbReference>
<dbReference type="EMBL" id="CASHTH010000212">
    <property type="protein sequence ID" value="CAI7994474.1"/>
    <property type="molecule type" value="Genomic_DNA"/>
</dbReference>
<evidence type="ECO:0000256" key="5">
    <source>
        <dbReference type="ARBA" id="ARBA00023163"/>
    </source>
</evidence>
<evidence type="ECO:0000313" key="9">
    <source>
        <dbReference type="EMBL" id="CAI7994474.1"/>
    </source>
</evidence>
<feature type="region of interest" description="Disordered" evidence="7">
    <location>
        <begin position="478"/>
        <end position="624"/>
    </location>
</feature>
<evidence type="ECO:0000313" key="10">
    <source>
        <dbReference type="Proteomes" id="UP001174909"/>
    </source>
</evidence>
<dbReference type="Pfam" id="PF16014">
    <property type="entry name" value="SAP130_C"/>
    <property type="match status" value="1"/>
</dbReference>
<feature type="compositionally biased region" description="Polar residues" evidence="7">
    <location>
        <begin position="638"/>
        <end position="651"/>
    </location>
</feature>
<feature type="compositionally biased region" description="Polar residues" evidence="7">
    <location>
        <begin position="93"/>
        <end position="107"/>
    </location>
</feature>
<feature type="region of interest" description="Disordered" evidence="7">
    <location>
        <begin position="48"/>
        <end position="107"/>
    </location>
</feature>
<feature type="domain" description="Histone deacetylase complex subunit SAP130 C-terminal" evidence="8">
    <location>
        <begin position="692"/>
        <end position="833"/>
    </location>
</feature>